<dbReference type="Gene3D" id="3.30.70.330">
    <property type="match status" value="4"/>
</dbReference>
<dbReference type="GO" id="GO:0003723">
    <property type="term" value="F:RNA binding"/>
    <property type="evidence" value="ECO:0007669"/>
    <property type="project" value="UniProtKB-UniRule"/>
</dbReference>
<dbReference type="CDD" id="cd12421">
    <property type="entry name" value="RRM1_PTBP1_hnRNPL_like"/>
    <property type="match status" value="1"/>
</dbReference>
<dbReference type="CDD" id="cd12694">
    <property type="entry name" value="RRM2_hnRNPL_like"/>
    <property type="match status" value="1"/>
</dbReference>
<protein>
    <recommendedName>
        <fullName evidence="3">RRM domain-containing protein</fullName>
    </recommendedName>
</protein>
<dbReference type="GO" id="GO:0005634">
    <property type="term" value="C:nucleus"/>
    <property type="evidence" value="ECO:0007669"/>
    <property type="project" value="InterPro"/>
</dbReference>
<evidence type="ECO:0000256" key="2">
    <source>
        <dbReference type="SAM" id="MobiDB-lite"/>
    </source>
</evidence>
<dbReference type="InterPro" id="IPR012677">
    <property type="entry name" value="Nucleotide-bd_a/b_plait_sf"/>
</dbReference>
<sequence>MEFKKRDSHNISSGLDYGEPSDAKRIKVDNMDSTYTNNMYVELEPSPVIHCRGLPYTISEHELTSFLSGFGKVVSVCLMKKGQALVEMDSVHSSTAVISYYLSKPLVLQNQKISFSYSKSQHLNNSKKAPAINGANNILLISIFNPLYPITTNTLYTIMSPYGRVLRIVIFQKSGLQAFVEFDSPYSAWTAKENLNGQDIYTGSCKLQIEFARVNKLNVKQNDDKTADYTTEFYSQQMMGGGGGMPPNAGGPNTGGGASIPGSAPFPYHQGGLDKNYPNIAAYMYPPANDPLSNVQQSVIMVQKLPENLDPEKLFNLFCLYGNVVKIKMLHNTKGAAMVQMMDGIQAEIAIQCLNNTNIYGQKLQIFHSKYQFIADSEKTKDYTKSVLNRFTKPSQYGKNAYKPSSTLHFINVPVYFTENQLIDLFKIGGVHEPKQVKFFPTKAESTKIMGLVEFNDTRSAVEALMDMNNFKIEGGGNLKLSFTMNSIHKTDPSAPPTTTTSTATNVLSPTTTTTTTTTSGNAVSPISTTSPTASSKSSNSTSS</sequence>
<evidence type="ECO:0000259" key="3">
    <source>
        <dbReference type="PROSITE" id="PS50102"/>
    </source>
</evidence>
<dbReference type="SUPFAM" id="SSF54928">
    <property type="entry name" value="RNA-binding domain, RBD"/>
    <property type="match status" value="2"/>
</dbReference>
<accession>A0A8J4PXV9</accession>
<dbReference type="Pfam" id="PF13893">
    <property type="entry name" value="RRM_5"/>
    <property type="match status" value="1"/>
</dbReference>
<feature type="compositionally biased region" description="Low complexity" evidence="2">
    <location>
        <begin position="497"/>
        <end position="544"/>
    </location>
</feature>
<feature type="region of interest" description="Disordered" evidence="2">
    <location>
        <begin position="490"/>
        <end position="544"/>
    </location>
</feature>
<dbReference type="GO" id="GO:0006397">
    <property type="term" value="P:mRNA processing"/>
    <property type="evidence" value="ECO:0007669"/>
    <property type="project" value="InterPro"/>
</dbReference>
<dbReference type="InterPro" id="IPR035979">
    <property type="entry name" value="RBD_domain_sf"/>
</dbReference>
<feature type="domain" description="RRM" evidence="3">
    <location>
        <begin position="406"/>
        <end position="486"/>
    </location>
</feature>
<feature type="domain" description="RRM" evidence="3">
    <location>
        <begin position="137"/>
        <end position="214"/>
    </location>
</feature>
<dbReference type="AlphaFoldDB" id="A0A8J4PXV9"/>
<dbReference type="CDD" id="cd12424">
    <property type="entry name" value="RRM3_hnRNPL_like"/>
    <property type="match status" value="1"/>
</dbReference>
<evidence type="ECO:0000313" key="5">
    <source>
        <dbReference type="Proteomes" id="UP000695562"/>
    </source>
</evidence>
<feature type="domain" description="RRM" evidence="3">
    <location>
        <begin position="298"/>
        <end position="371"/>
    </location>
</feature>
<dbReference type="Pfam" id="PF22976">
    <property type="entry name" value="RRM_10"/>
    <property type="match status" value="1"/>
</dbReference>
<dbReference type="PROSITE" id="PS50102">
    <property type="entry name" value="RRM"/>
    <property type="match status" value="4"/>
</dbReference>
<dbReference type="Pfam" id="PF00076">
    <property type="entry name" value="RRM_1"/>
    <property type="match status" value="2"/>
</dbReference>
<dbReference type="InterPro" id="IPR000504">
    <property type="entry name" value="RRM_dom"/>
</dbReference>
<evidence type="ECO:0000256" key="1">
    <source>
        <dbReference type="PROSITE-ProRule" id="PRU00176"/>
    </source>
</evidence>
<dbReference type="InterPro" id="IPR006536">
    <property type="entry name" value="HnRNP-L/PTB"/>
</dbReference>
<keyword evidence="1" id="KW-0694">RNA-binding</keyword>
<comment type="caution">
    <text evidence="4">The sequence shown here is derived from an EMBL/GenBank/DDBJ whole genome shotgun (WGS) entry which is preliminary data.</text>
</comment>
<evidence type="ECO:0000313" key="4">
    <source>
        <dbReference type="EMBL" id="KAF2076103.1"/>
    </source>
</evidence>
<reference evidence="4" key="1">
    <citation type="submission" date="2020-01" db="EMBL/GenBank/DDBJ databases">
        <title>Development of genomics and gene disruption for Polysphondylium violaceum indicates a role for the polyketide synthase stlB in stalk morphogenesis.</title>
        <authorList>
            <person name="Narita B."/>
            <person name="Kawabe Y."/>
            <person name="Kin K."/>
            <person name="Saito T."/>
            <person name="Gibbs R."/>
            <person name="Kuspa A."/>
            <person name="Muzny D."/>
            <person name="Queller D."/>
            <person name="Richards S."/>
            <person name="Strassman J."/>
            <person name="Sucgang R."/>
            <person name="Worley K."/>
            <person name="Schaap P."/>
        </authorList>
    </citation>
    <scope>NUCLEOTIDE SEQUENCE</scope>
    <source>
        <strain evidence="4">QSvi11</strain>
    </source>
</reference>
<organism evidence="4 5">
    <name type="scientific">Polysphondylium violaceum</name>
    <dbReference type="NCBI Taxonomy" id="133409"/>
    <lineage>
        <taxon>Eukaryota</taxon>
        <taxon>Amoebozoa</taxon>
        <taxon>Evosea</taxon>
        <taxon>Eumycetozoa</taxon>
        <taxon>Dictyostelia</taxon>
        <taxon>Dictyosteliales</taxon>
        <taxon>Dictyosteliaceae</taxon>
        <taxon>Polysphondylium</taxon>
    </lineage>
</organism>
<dbReference type="SMART" id="SM00360">
    <property type="entry name" value="RRM"/>
    <property type="match status" value="4"/>
</dbReference>
<dbReference type="Proteomes" id="UP000695562">
    <property type="component" value="Unassembled WGS sequence"/>
</dbReference>
<name>A0A8J4PXV9_9MYCE</name>
<dbReference type="NCBIfam" id="TIGR01649">
    <property type="entry name" value="hnRNP-L_PTB"/>
    <property type="match status" value="1"/>
</dbReference>
<dbReference type="EMBL" id="AJWJ01000072">
    <property type="protein sequence ID" value="KAF2076103.1"/>
    <property type="molecule type" value="Genomic_DNA"/>
</dbReference>
<gene>
    <name evidence="4" type="ORF">CYY_002566</name>
</gene>
<proteinExistence type="predicted"/>
<dbReference type="PANTHER" id="PTHR15592">
    <property type="entry name" value="MATRIN 3/NUCLEAR PROTEIN 220-RELATED"/>
    <property type="match status" value="1"/>
</dbReference>
<dbReference type="OrthoDB" id="302770at2759"/>
<dbReference type="InterPro" id="IPR055204">
    <property type="entry name" value="HNRNPL_RRM"/>
</dbReference>
<keyword evidence="5" id="KW-1185">Reference proteome</keyword>
<feature type="domain" description="RRM" evidence="3">
    <location>
        <begin position="47"/>
        <end position="120"/>
    </location>
</feature>